<accession>A0A517PLJ8</accession>
<protein>
    <submittedName>
        <fullName evidence="1">Uncharacterized protein</fullName>
    </submittedName>
</protein>
<dbReference type="EMBL" id="CP036266">
    <property type="protein sequence ID" value="QDT20245.1"/>
    <property type="molecule type" value="Genomic_DNA"/>
</dbReference>
<dbReference type="AlphaFoldDB" id="A0A517PLJ8"/>
<evidence type="ECO:0000313" key="1">
    <source>
        <dbReference type="EMBL" id="QDT20245.1"/>
    </source>
</evidence>
<gene>
    <name evidence="1" type="ORF">HG66A1_20300</name>
</gene>
<dbReference type="RefSeq" id="WP_145182824.1">
    <property type="nucleotide sequence ID" value="NZ_CP036266.1"/>
</dbReference>
<organism evidence="1 2">
    <name type="scientific">Gimesia chilikensis</name>
    <dbReference type="NCBI Taxonomy" id="2605989"/>
    <lineage>
        <taxon>Bacteria</taxon>
        <taxon>Pseudomonadati</taxon>
        <taxon>Planctomycetota</taxon>
        <taxon>Planctomycetia</taxon>
        <taxon>Planctomycetales</taxon>
        <taxon>Planctomycetaceae</taxon>
        <taxon>Gimesia</taxon>
    </lineage>
</organism>
<dbReference type="Proteomes" id="UP000320421">
    <property type="component" value="Chromosome"/>
</dbReference>
<name>A0A517PLJ8_9PLAN</name>
<evidence type="ECO:0000313" key="2">
    <source>
        <dbReference type="Proteomes" id="UP000320421"/>
    </source>
</evidence>
<reference evidence="1 2" key="1">
    <citation type="submission" date="2019-02" db="EMBL/GenBank/DDBJ databases">
        <title>Deep-cultivation of Planctomycetes and their phenomic and genomic characterization uncovers novel biology.</title>
        <authorList>
            <person name="Wiegand S."/>
            <person name="Jogler M."/>
            <person name="Boedeker C."/>
            <person name="Pinto D."/>
            <person name="Vollmers J."/>
            <person name="Rivas-Marin E."/>
            <person name="Kohn T."/>
            <person name="Peeters S.H."/>
            <person name="Heuer A."/>
            <person name="Rast P."/>
            <person name="Oberbeckmann S."/>
            <person name="Bunk B."/>
            <person name="Jeske O."/>
            <person name="Meyerdierks A."/>
            <person name="Storesund J.E."/>
            <person name="Kallscheuer N."/>
            <person name="Luecker S."/>
            <person name="Lage O.M."/>
            <person name="Pohl T."/>
            <person name="Merkel B.J."/>
            <person name="Hornburger P."/>
            <person name="Mueller R.-W."/>
            <person name="Bruemmer F."/>
            <person name="Labrenz M."/>
            <person name="Spormann A.M."/>
            <person name="Op den Camp H."/>
            <person name="Overmann J."/>
            <person name="Amann R."/>
            <person name="Jetten M.S.M."/>
            <person name="Mascher T."/>
            <person name="Medema M.H."/>
            <person name="Devos D.P."/>
            <person name="Kaster A.-K."/>
            <person name="Ovreas L."/>
            <person name="Rohde M."/>
            <person name="Galperin M.Y."/>
            <person name="Jogler C."/>
        </authorList>
    </citation>
    <scope>NUCLEOTIDE SEQUENCE [LARGE SCALE GENOMIC DNA]</scope>
    <source>
        <strain evidence="1 2">HG66A1</strain>
    </source>
</reference>
<sequence>MKKYAPLALVVGFLILALVRFGVRHGFQFGPTNGEVIEQYQSQFEPLHSTLAAVVTRIDGLPPVEETKLDLTLDPKPTLIVGDAERTNTSMISLSYLKTYQTPDVTGSSDLTAGDYGHQRFSIDGDDFQHTIAWTGDDNPLVSSAMKRDGSDMEKMLQKTLALEYLIVGRNGEMKPSMYDEHGRPTEDLPCEVFLVSLKTGKIVGQAQLLLPPAARPGGGMGPGEIVKDVVRQIGEAWDQGAVIKWQEPAP</sequence>
<keyword evidence="2" id="KW-1185">Reference proteome</keyword>
<proteinExistence type="predicted"/>